<feature type="region of interest" description="Disordered" evidence="1">
    <location>
        <begin position="49"/>
        <end position="68"/>
    </location>
</feature>
<feature type="region of interest" description="Disordered" evidence="1">
    <location>
        <begin position="148"/>
        <end position="190"/>
    </location>
</feature>
<feature type="region of interest" description="Disordered" evidence="1">
    <location>
        <begin position="569"/>
        <end position="596"/>
    </location>
</feature>
<dbReference type="OrthoDB" id="44016at2759"/>
<evidence type="ECO:0000313" key="2">
    <source>
        <dbReference type="EMBL" id="VEU43244.1"/>
    </source>
</evidence>
<keyword evidence="3" id="KW-1185">Reference proteome</keyword>
<feature type="compositionally biased region" description="Basic and acidic residues" evidence="1">
    <location>
        <begin position="148"/>
        <end position="157"/>
    </location>
</feature>
<feature type="region of interest" description="Disordered" evidence="1">
    <location>
        <begin position="1"/>
        <end position="20"/>
    </location>
</feature>
<proteinExistence type="predicted"/>
<evidence type="ECO:0000256" key="1">
    <source>
        <dbReference type="SAM" id="MobiDB-lite"/>
    </source>
</evidence>
<protein>
    <submittedName>
        <fullName evidence="2">Uncharacterized protein</fullName>
    </submittedName>
</protein>
<feature type="compositionally biased region" description="Basic and acidic residues" evidence="1">
    <location>
        <begin position="583"/>
        <end position="596"/>
    </location>
</feature>
<reference evidence="2 3" key="1">
    <citation type="submission" date="2019-01" db="EMBL/GenBank/DDBJ databases">
        <authorList>
            <person name="Ferrante I. M."/>
        </authorList>
    </citation>
    <scope>NUCLEOTIDE SEQUENCE [LARGE SCALE GENOMIC DNA]</scope>
    <source>
        <strain evidence="2 3">B856</strain>
    </source>
</reference>
<dbReference type="Proteomes" id="UP000291116">
    <property type="component" value="Unassembled WGS sequence"/>
</dbReference>
<evidence type="ECO:0000313" key="3">
    <source>
        <dbReference type="Proteomes" id="UP000291116"/>
    </source>
</evidence>
<accession>A0A448ZMK0</accession>
<dbReference type="EMBL" id="CAACVS010000531">
    <property type="protein sequence ID" value="VEU43244.1"/>
    <property type="molecule type" value="Genomic_DNA"/>
</dbReference>
<name>A0A448ZMK0_9STRA</name>
<organism evidence="2 3">
    <name type="scientific">Pseudo-nitzschia multistriata</name>
    <dbReference type="NCBI Taxonomy" id="183589"/>
    <lineage>
        <taxon>Eukaryota</taxon>
        <taxon>Sar</taxon>
        <taxon>Stramenopiles</taxon>
        <taxon>Ochrophyta</taxon>
        <taxon>Bacillariophyta</taxon>
        <taxon>Bacillariophyceae</taxon>
        <taxon>Bacillariophycidae</taxon>
        <taxon>Bacillariales</taxon>
        <taxon>Bacillariaceae</taxon>
        <taxon>Pseudo-nitzschia</taxon>
    </lineage>
</organism>
<dbReference type="AlphaFoldDB" id="A0A448ZMK0"/>
<gene>
    <name evidence="2" type="ORF">PSNMU_V1.4_AUG-EV-PASAV3_0102930</name>
</gene>
<sequence>MNGSENGNHRRRRASATGSMPDVKVFLSRPTYPLGGTVVGTILIQQKGPLPLPLPSEPSGEGEDGEDEADLHPLRAILESVTVYVAGFCKIDSRWHDSRDYKKIYGKMHPYLELLQQDELTFDADLLEQSEDTVCIWATNGMEALDLPERTEGRRWGGSDADFQRGLGYDGDEDSKSMGDSGNDDESDDCGAASAIGRNVLAFTFRVDIPSDLPHSVHATTCRYYYMANVLIKTKTQQQILKRGFKVVTGSSGPDDGDEQNKRQIQRARVRFGECVGVAHSNGLPCHLSSTEIHRPRGQLVVEQDHCLVQQYQPNADVRTMRVTNATGRPVCILTVIGSQSLSPGSRVHLQWDFPKVLLSNREVAMRTRRRKKNSLDGNSSDINDYWIPCHQVCACLQGEEYAVFEDDTKTRTQSFLFDACHERVEPGVTDRITKTLWLSSAGTNSEDGNGSDNTSFFEGGTPPCDLKTDVMEVSTWCKVDITIPDQQNRRDRYSNLSLTIPCRVRHHRSSESELEDRDALEQPVAPLHELLFGGEDSLPATAAAFPKADIRSDLKVLSLALEEAVAGGSTSLSASRSGHGGLEQRTEAPIGRIDE</sequence>